<dbReference type="OrthoDB" id="4849794at2759"/>
<keyword evidence="5" id="KW-1185">Reference proteome</keyword>
<dbReference type="InterPro" id="IPR031924">
    <property type="entry name" value="GH115"/>
</dbReference>
<dbReference type="InterPro" id="IPR042301">
    <property type="entry name" value="GH115_sf"/>
</dbReference>
<reference evidence="4 5" key="1">
    <citation type="submission" date="2018-11" db="EMBL/GenBank/DDBJ databases">
        <title>Genome sequence of Saitozyma podzolica DSM 27192.</title>
        <authorList>
            <person name="Aliyu H."/>
            <person name="Gorte O."/>
            <person name="Ochsenreither K."/>
        </authorList>
    </citation>
    <scope>NUCLEOTIDE SEQUENCE [LARGE SCALE GENOMIC DNA]</scope>
    <source>
        <strain evidence="4 5">DSM 27192</strain>
    </source>
</reference>
<feature type="chain" id="PRO_5018976003" description="Gylcosyl hydrolase 115 C-terminal domain-containing protein" evidence="2">
    <location>
        <begin position="17"/>
        <end position="1023"/>
    </location>
</feature>
<dbReference type="Gene3D" id="3.30.379.10">
    <property type="entry name" value="Chitobiase/beta-hexosaminidase domain 2-like"/>
    <property type="match status" value="1"/>
</dbReference>
<dbReference type="Gene3D" id="1.20.58.2150">
    <property type="match status" value="1"/>
</dbReference>
<feature type="domain" description="Gylcosyl hydrolase 115 C-terminal" evidence="3">
    <location>
        <begin position="824"/>
        <end position="1015"/>
    </location>
</feature>
<dbReference type="Proteomes" id="UP000279259">
    <property type="component" value="Unassembled WGS sequence"/>
</dbReference>
<dbReference type="InterPro" id="IPR041437">
    <property type="entry name" value="GH115_C"/>
</dbReference>
<evidence type="ECO:0000256" key="1">
    <source>
        <dbReference type="ARBA" id="ARBA00022801"/>
    </source>
</evidence>
<proteinExistence type="predicted"/>
<accession>A0A427YPV6</accession>
<dbReference type="Pfam" id="PF17829">
    <property type="entry name" value="GH115_C"/>
    <property type="match status" value="1"/>
</dbReference>
<name>A0A427YPV6_9TREE</name>
<sequence length="1023" mass="113624">MIRLLTLLLALPFALALGIPNILSFTASDSALTFASSSSALPILIDSHDSEALHIAVATFAEDILRVTGIRPEIHSDVLPNGTSSAVIAATIGSALMKRVKRRSVPTLSGSQAQTPFVGGSGGTGTELEGKWEAYDVRVLEQPLEGLKEAIVVTGSDRRGTIYALYTLSELMGVSPWYWWADVPVKSHNIVAFPRDKVLQHGEPTVKYRGFFLNDEQPVLWNWAKEHFKMGDKPPFQVGMYEKVFELLLLWASMFGVDGQDVANGLPSKATPGPNQALAEKMGVVMGTSHHEPMSRNQKEFDTFGHGDWSFTSNEDFLKEFWRYGAERAKGLETVYTVGMRGNGDLPLDGANTSILQTITHSQQAILKQVLDKSDLKDVPQMWAMYKEVMGYFANGLEVPDDVTPLLADDNWGNLMAVMPEDRDHSAGGGVYYHADYVGDPRDYKWINTVPLPKMWEQMNVARSFKTNNIWILNVGDLKLLEVPLEYFMDLAYDSDRWPRDSLLEYLSERAERDFGSHSPSEEIARIMLTYSTYASRRKAELVDPESFSLINYDEFHTIVEDWERLEARAKAVYDGLPEESKVPFYELIYVSIRLQANLNRLYLAAAKSNLYATQGRTAANVFAQEAMDLFERDIDLTEEFHNMLGGKWRHMLSQTHIGYQYWQMPVRNSLPPLSFVSKRSHSYDHGKIVHVRYTVENSLGAWPGDNKHNSLLGYNSPDPTLEPMDPYGRRRWVDVGSGGHENVNFTAKSDSAWLKAEPSHGLIRGDGTTDARVWISVDWDKLKGESGVLEGHIALSSTDGTSTIITVPINNYTAPPSDFHGAIQGDDYVAIEAAQFQVSKPARLDGAEYSWGEIPFFGRTKSAVSVYPVGGYEFPLGQGPSLRYDFWATNVPSDGTVQVTLHLSPSLNFVLGKFLAVGVQMDDSPPVRIEPVPAAPLGSLPDDWEEVVANEIREVKLEMKLSKSETGTGTGTGAAGAGKHSLTLWGVTTGVVVERVLIDMGGIRRRGFSYLGPPRASWCDDH</sequence>
<comment type="caution">
    <text evidence="4">The sequence shown here is derived from an EMBL/GenBank/DDBJ whole genome shotgun (WGS) entry which is preliminary data.</text>
</comment>
<dbReference type="STRING" id="1890683.A0A427YPV6"/>
<dbReference type="AlphaFoldDB" id="A0A427YPV6"/>
<protein>
    <recommendedName>
        <fullName evidence="3">Gylcosyl hydrolase 115 C-terminal domain-containing protein</fullName>
    </recommendedName>
</protein>
<evidence type="ECO:0000313" key="4">
    <source>
        <dbReference type="EMBL" id="RSH93090.1"/>
    </source>
</evidence>
<evidence type="ECO:0000313" key="5">
    <source>
        <dbReference type="Proteomes" id="UP000279259"/>
    </source>
</evidence>
<dbReference type="Pfam" id="PF15979">
    <property type="entry name" value="Glyco_hydro_115"/>
    <property type="match status" value="1"/>
</dbReference>
<keyword evidence="2" id="KW-0732">Signal</keyword>
<keyword evidence="1" id="KW-0378">Hydrolase</keyword>
<dbReference type="InterPro" id="IPR029018">
    <property type="entry name" value="Hex-like_dom2"/>
</dbReference>
<dbReference type="EMBL" id="RSCD01000004">
    <property type="protein sequence ID" value="RSH93090.1"/>
    <property type="molecule type" value="Genomic_DNA"/>
</dbReference>
<feature type="signal peptide" evidence="2">
    <location>
        <begin position="1"/>
        <end position="16"/>
    </location>
</feature>
<evidence type="ECO:0000256" key="2">
    <source>
        <dbReference type="SAM" id="SignalP"/>
    </source>
</evidence>
<organism evidence="4 5">
    <name type="scientific">Saitozyma podzolica</name>
    <dbReference type="NCBI Taxonomy" id="1890683"/>
    <lineage>
        <taxon>Eukaryota</taxon>
        <taxon>Fungi</taxon>
        <taxon>Dikarya</taxon>
        <taxon>Basidiomycota</taxon>
        <taxon>Agaricomycotina</taxon>
        <taxon>Tremellomycetes</taxon>
        <taxon>Tremellales</taxon>
        <taxon>Trimorphomycetaceae</taxon>
        <taxon>Saitozyma</taxon>
    </lineage>
</organism>
<dbReference type="Gene3D" id="3.20.20.520">
    <property type="entry name" value="Glycosyl hydrolase family 115"/>
    <property type="match status" value="1"/>
</dbReference>
<dbReference type="Gene3D" id="2.60.120.1620">
    <property type="match status" value="1"/>
</dbReference>
<dbReference type="PANTHER" id="PTHR37842:SF2">
    <property type="entry name" value="GYLCOSYL HYDROLASE 115 C-TERMINAL DOMAIN-CONTAINING PROTEIN"/>
    <property type="match status" value="1"/>
</dbReference>
<evidence type="ECO:0000259" key="3">
    <source>
        <dbReference type="Pfam" id="PF17829"/>
    </source>
</evidence>
<dbReference type="GO" id="GO:0016787">
    <property type="term" value="F:hydrolase activity"/>
    <property type="evidence" value="ECO:0007669"/>
    <property type="project" value="UniProtKB-KW"/>
</dbReference>
<gene>
    <name evidence="4" type="ORF">EHS25_007443</name>
</gene>
<dbReference type="PANTHER" id="PTHR37842">
    <property type="match status" value="1"/>
</dbReference>